<evidence type="ECO:0000256" key="1">
    <source>
        <dbReference type="SAM" id="MobiDB-lite"/>
    </source>
</evidence>
<feature type="compositionally biased region" description="Low complexity" evidence="1">
    <location>
        <begin position="11"/>
        <end position="21"/>
    </location>
</feature>
<protein>
    <submittedName>
        <fullName evidence="2">Uncharacterized protein</fullName>
    </submittedName>
</protein>
<feature type="region of interest" description="Disordered" evidence="1">
    <location>
        <begin position="1"/>
        <end position="24"/>
    </location>
</feature>
<gene>
    <name evidence="2" type="ORF">PghCCS26_23230</name>
</gene>
<dbReference type="EMBL" id="BTCL01000006">
    <property type="protein sequence ID" value="GMK45195.1"/>
    <property type="molecule type" value="Genomic_DNA"/>
</dbReference>
<proteinExistence type="predicted"/>
<reference evidence="2 3" key="1">
    <citation type="submission" date="2023-05" db="EMBL/GenBank/DDBJ databases">
        <title>Draft genome of Paenibacillus sp. CCS26.</title>
        <authorList>
            <person name="Akita H."/>
            <person name="Shinto Y."/>
            <person name="Kimura Z."/>
        </authorList>
    </citation>
    <scope>NUCLEOTIDE SEQUENCE [LARGE SCALE GENOMIC DNA]</scope>
    <source>
        <strain evidence="2 3">CCS26</strain>
    </source>
</reference>
<evidence type="ECO:0000313" key="2">
    <source>
        <dbReference type="EMBL" id="GMK45195.1"/>
    </source>
</evidence>
<comment type="caution">
    <text evidence="2">The sequence shown here is derived from an EMBL/GenBank/DDBJ whole genome shotgun (WGS) entry which is preliminary data.</text>
</comment>
<accession>A0ABQ6NM56</accession>
<keyword evidence="3" id="KW-1185">Reference proteome</keyword>
<name>A0ABQ6NM56_9BACL</name>
<evidence type="ECO:0000313" key="3">
    <source>
        <dbReference type="Proteomes" id="UP001285921"/>
    </source>
</evidence>
<sequence>MQDTLTEMQKNVEANDAAKAAKNAEELESSWEKFEDDVKANQADVYGKVEDPLGAIQTGVKETPLDQAVLKEQIVKLNDALKEIK</sequence>
<organism evidence="2 3">
    <name type="scientific">Paenibacillus glycanilyticus</name>
    <dbReference type="NCBI Taxonomy" id="126569"/>
    <lineage>
        <taxon>Bacteria</taxon>
        <taxon>Bacillati</taxon>
        <taxon>Bacillota</taxon>
        <taxon>Bacilli</taxon>
        <taxon>Bacillales</taxon>
        <taxon>Paenibacillaceae</taxon>
        <taxon>Paenibacillus</taxon>
    </lineage>
</organism>
<dbReference type="Proteomes" id="UP001285921">
    <property type="component" value="Unassembled WGS sequence"/>
</dbReference>